<evidence type="ECO:0000256" key="4">
    <source>
        <dbReference type="ARBA" id="ARBA00022833"/>
    </source>
</evidence>
<evidence type="ECO:0000256" key="2">
    <source>
        <dbReference type="ARBA" id="ARBA00022723"/>
    </source>
</evidence>
<evidence type="ECO:0000256" key="7">
    <source>
        <dbReference type="PIRSR" id="PIRSR627057-2"/>
    </source>
</evidence>
<evidence type="ECO:0000256" key="8">
    <source>
        <dbReference type="SAM" id="Phobius"/>
    </source>
</evidence>
<proteinExistence type="predicted"/>
<keyword evidence="8" id="KW-0472">Membrane</keyword>
<dbReference type="EMBL" id="SDMK01000001">
    <property type="protein sequence ID" value="RXS97801.1"/>
    <property type="molecule type" value="Genomic_DNA"/>
</dbReference>
<keyword evidence="1" id="KW-0645">Protease</keyword>
<dbReference type="Proteomes" id="UP000290253">
    <property type="component" value="Unassembled WGS sequence"/>
</dbReference>
<dbReference type="GO" id="GO:0004222">
    <property type="term" value="F:metalloendopeptidase activity"/>
    <property type="evidence" value="ECO:0007669"/>
    <property type="project" value="InterPro"/>
</dbReference>
<feature type="transmembrane region" description="Helical" evidence="8">
    <location>
        <begin position="185"/>
        <end position="208"/>
    </location>
</feature>
<keyword evidence="2 7" id="KW-0479">Metal-binding</keyword>
<feature type="transmembrane region" description="Helical" evidence="8">
    <location>
        <begin position="156"/>
        <end position="178"/>
    </location>
</feature>
<feature type="active site" description="Proton donor" evidence="6">
    <location>
        <position position="375"/>
    </location>
</feature>
<evidence type="ECO:0000259" key="9">
    <source>
        <dbReference type="Pfam" id="PF01435"/>
    </source>
</evidence>
<dbReference type="GO" id="GO:0071586">
    <property type="term" value="P:CAAX-box protein processing"/>
    <property type="evidence" value="ECO:0007669"/>
    <property type="project" value="InterPro"/>
</dbReference>
<dbReference type="GO" id="GO:0046872">
    <property type="term" value="F:metal ion binding"/>
    <property type="evidence" value="ECO:0007669"/>
    <property type="project" value="UniProtKB-KW"/>
</dbReference>
<keyword evidence="8" id="KW-1133">Transmembrane helix</keyword>
<dbReference type="CDD" id="cd07343">
    <property type="entry name" value="M48A_Zmpste24p_like"/>
    <property type="match status" value="1"/>
</dbReference>
<evidence type="ECO:0000256" key="1">
    <source>
        <dbReference type="ARBA" id="ARBA00022670"/>
    </source>
</evidence>
<feature type="binding site" evidence="7">
    <location>
        <position position="371"/>
    </location>
    <ligand>
        <name>Zn(2+)</name>
        <dbReference type="ChEBI" id="CHEBI:29105"/>
        <note>catalytic</note>
    </ligand>
</feature>
<dbReference type="InterPro" id="IPR032456">
    <property type="entry name" value="Peptidase_M48_N"/>
</dbReference>
<evidence type="ECO:0000313" key="12">
    <source>
        <dbReference type="Proteomes" id="UP000290253"/>
    </source>
</evidence>
<comment type="caution">
    <text evidence="11">The sequence shown here is derived from an EMBL/GenBank/DDBJ whole genome shotgun (WGS) entry which is preliminary data.</text>
</comment>
<dbReference type="PROSITE" id="PS51257">
    <property type="entry name" value="PROKAR_LIPOPROTEIN"/>
    <property type="match status" value="1"/>
</dbReference>
<feature type="transmembrane region" description="Helical" evidence="8">
    <location>
        <begin position="114"/>
        <end position="136"/>
    </location>
</feature>
<feature type="active site" evidence="6">
    <location>
        <position position="292"/>
    </location>
</feature>
<evidence type="ECO:0000256" key="5">
    <source>
        <dbReference type="ARBA" id="ARBA00023049"/>
    </source>
</evidence>
<comment type="cofactor">
    <cofactor evidence="7">
        <name>Zn(2+)</name>
        <dbReference type="ChEBI" id="CHEBI:29105"/>
    </cofactor>
    <text evidence="7">Binds 1 zinc ion per subunit.</text>
</comment>
<feature type="transmembrane region" description="Helical" evidence="8">
    <location>
        <begin position="80"/>
        <end position="102"/>
    </location>
</feature>
<gene>
    <name evidence="11" type="ORF">ESZ00_08050</name>
</gene>
<evidence type="ECO:0000256" key="3">
    <source>
        <dbReference type="ARBA" id="ARBA00022801"/>
    </source>
</evidence>
<sequence>MQHAERRSVQAGSEVGLSVASVLACPLRGNVNRACPNIRVRLYAGSMTSFPTVYTLPPDKLLKAQALSHARTLAHFGGTAWTLLVLWLLVQSGLGARIAGWAARCTPRKWLQGLLVAPPWLLLLTAIDLPASLYLHHQYRLYGISVESWQLWLSDFAKSVVLTLLFGSIAFGVLYALLRKSPRRWWLWFWILAIPCEVAAVFIVPIVIDPLFDHFSPLAQRDPALVQSLERVVQRGGLAIPPSRMFVMDASRKVAAPNAYVTGFGASKRIVVWDTSLTMESSDEILAMYAHEQGHYVLHHIYLGMLYSFVVMLVFFWIAARLLVWAVACRGQRWRIPSLDDWSSLGLLLLAMSLLGFVADPVANVFSRWEEHAADVYGQEALHGIVANPQALCAGNFQHLGELWLEDPAPNALVEWWTSSHPSIAERVRFAAQYDPWGPGKRPRYFPPAP</sequence>
<dbReference type="OrthoDB" id="9781930at2"/>
<organism evidence="11 12">
    <name type="scientific">Silvibacterium dinghuense</name>
    <dbReference type="NCBI Taxonomy" id="1560006"/>
    <lineage>
        <taxon>Bacteria</taxon>
        <taxon>Pseudomonadati</taxon>
        <taxon>Acidobacteriota</taxon>
        <taxon>Terriglobia</taxon>
        <taxon>Terriglobales</taxon>
        <taxon>Acidobacteriaceae</taxon>
        <taxon>Silvibacterium</taxon>
    </lineage>
</organism>
<keyword evidence="3" id="KW-0378">Hydrolase</keyword>
<dbReference type="AlphaFoldDB" id="A0A4Q1SJI1"/>
<accession>A0A4Q1SJI1</accession>
<evidence type="ECO:0000313" key="11">
    <source>
        <dbReference type="EMBL" id="RXS97801.1"/>
    </source>
</evidence>
<keyword evidence="4 7" id="KW-0862">Zinc</keyword>
<feature type="binding site" evidence="7">
    <location>
        <position position="295"/>
    </location>
    <ligand>
        <name>Zn(2+)</name>
        <dbReference type="ChEBI" id="CHEBI:29105"/>
        <note>catalytic</note>
    </ligand>
</feature>
<dbReference type="Pfam" id="PF16491">
    <property type="entry name" value="Peptidase_M48_N"/>
    <property type="match status" value="1"/>
</dbReference>
<keyword evidence="8" id="KW-0812">Transmembrane</keyword>
<evidence type="ECO:0000256" key="6">
    <source>
        <dbReference type="PIRSR" id="PIRSR627057-1"/>
    </source>
</evidence>
<keyword evidence="5" id="KW-0482">Metalloprotease</keyword>
<keyword evidence="12" id="KW-1185">Reference proteome</keyword>
<dbReference type="InterPro" id="IPR027057">
    <property type="entry name" value="CAXX_Prtase_1"/>
</dbReference>
<protein>
    <submittedName>
        <fullName evidence="11">M48 family peptidase</fullName>
    </submittedName>
</protein>
<dbReference type="PANTHER" id="PTHR10120">
    <property type="entry name" value="CAAX PRENYL PROTEASE 1"/>
    <property type="match status" value="1"/>
</dbReference>
<dbReference type="Pfam" id="PF01435">
    <property type="entry name" value="Peptidase_M48"/>
    <property type="match status" value="1"/>
</dbReference>
<feature type="domain" description="CAAX prenyl protease 1 N-terminal" evidence="10">
    <location>
        <begin position="56"/>
        <end position="213"/>
    </location>
</feature>
<feature type="transmembrane region" description="Helical" evidence="8">
    <location>
        <begin position="305"/>
        <end position="327"/>
    </location>
</feature>
<evidence type="ECO:0000259" key="10">
    <source>
        <dbReference type="Pfam" id="PF16491"/>
    </source>
</evidence>
<reference evidence="11 12" key="1">
    <citation type="journal article" date="2016" name="Int. J. Syst. Evol. Microbiol.">
        <title>Acidipila dinghuensis sp. nov., an acidobacterium isolated from forest soil.</title>
        <authorList>
            <person name="Jiang Y.W."/>
            <person name="Wang J."/>
            <person name="Chen M.H."/>
            <person name="Lv Y.Y."/>
            <person name="Qiu L.H."/>
        </authorList>
    </citation>
    <scope>NUCLEOTIDE SEQUENCE [LARGE SCALE GENOMIC DNA]</scope>
    <source>
        <strain evidence="11 12">DHOF10</strain>
    </source>
</reference>
<dbReference type="InterPro" id="IPR001915">
    <property type="entry name" value="Peptidase_M48"/>
</dbReference>
<dbReference type="Gene3D" id="3.30.2010.10">
    <property type="entry name" value="Metalloproteases ('zincins'), catalytic domain"/>
    <property type="match status" value="1"/>
</dbReference>
<feature type="binding site" evidence="7">
    <location>
        <position position="291"/>
    </location>
    <ligand>
        <name>Zn(2+)</name>
        <dbReference type="ChEBI" id="CHEBI:29105"/>
        <note>catalytic</note>
    </ligand>
</feature>
<name>A0A4Q1SJI1_9BACT</name>
<feature type="domain" description="Peptidase M48" evidence="9">
    <location>
        <begin position="220"/>
        <end position="431"/>
    </location>
</feature>